<protein>
    <recommendedName>
        <fullName evidence="1">KTSC domain-containing protein</fullName>
    </recommendedName>
</protein>
<evidence type="ECO:0000313" key="3">
    <source>
        <dbReference type="Proteomes" id="UP000031449"/>
    </source>
</evidence>
<proteinExistence type="predicted"/>
<organism evidence="2 3">
    <name type="scientific">Jeotgalibacillus malaysiensis</name>
    <dbReference type="NCBI Taxonomy" id="1508404"/>
    <lineage>
        <taxon>Bacteria</taxon>
        <taxon>Bacillati</taxon>
        <taxon>Bacillota</taxon>
        <taxon>Bacilli</taxon>
        <taxon>Bacillales</taxon>
        <taxon>Caryophanaceae</taxon>
        <taxon>Jeotgalibacillus</taxon>
    </lineage>
</organism>
<keyword evidence="2" id="KW-0614">Plasmid</keyword>
<dbReference type="InterPro" id="IPR025309">
    <property type="entry name" value="KTSC_dom"/>
</dbReference>
<reference evidence="2 3" key="1">
    <citation type="submission" date="2014-08" db="EMBL/GenBank/DDBJ databases">
        <title>Complete genome of a marine bacteria Jeotgalibacillus malaysiensis.</title>
        <authorList>
            <person name="Yaakop A.S."/>
            <person name="Chan K.-G."/>
            <person name="Goh K.M."/>
        </authorList>
    </citation>
    <scope>NUCLEOTIDE SEQUENCE [LARGE SCALE GENOMIC DNA]</scope>
    <source>
        <strain evidence="2 3">D5</strain>
        <plasmid evidence="3">Plasmid</plasmid>
    </source>
</reference>
<dbReference type="EMBL" id="CP009417">
    <property type="protein sequence ID" value="AJD93175.1"/>
    <property type="molecule type" value="Genomic_DNA"/>
</dbReference>
<dbReference type="AlphaFoldDB" id="A0A0B5ASH0"/>
<feature type="domain" description="KTSC" evidence="1">
    <location>
        <begin position="148"/>
        <end position="205"/>
    </location>
</feature>
<geneLocation type="plasmid" evidence="3"/>
<dbReference type="BioCyc" id="JESP1508404:G14D9-13141-MONOMER"/>
<evidence type="ECO:0000259" key="1">
    <source>
        <dbReference type="Pfam" id="PF13619"/>
    </source>
</evidence>
<dbReference type="KEGG" id="jeo:JMA_38570"/>
<dbReference type="Proteomes" id="UP000031449">
    <property type="component" value="Plasmid unnamed"/>
</dbReference>
<sequence length="211" mass="23959">MFTVQNKVEKAKFEDRYVVEVTGTFVSSPGEAMLIMGGFVPNKDDVFLGDLLDTLERLVNVYKYGRQATDEYYHIPGYETWFAQSSLTKEEVAALPEAIQKYGVEWLADPTGLPGSRATFSSYQLYYYDGEGTKYEVAYTPEQMRQVSSSMINMIGYDAKAKKLRVVFLKGGTYVYSNVEADVYQEMVTSPSVGKYFLANIKPHYDFEKEA</sequence>
<evidence type="ECO:0000313" key="2">
    <source>
        <dbReference type="EMBL" id="AJD93175.1"/>
    </source>
</evidence>
<keyword evidence="3" id="KW-1185">Reference proteome</keyword>
<accession>A0A0B5ASH0</accession>
<dbReference type="Pfam" id="PF13619">
    <property type="entry name" value="KTSC"/>
    <property type="match status" value="1"/>
</dbReference>
<name>A0A0B5ASH0_9BACL</name>
<dbReference type="HOGENOM" id="CLU_1303518_0_0_9"/>
<gene>
    <name evidence="2" type="ORF">JMA_38570</name>
</gene>